<dbReference type="PANTHER" id="PTHR32046:SF12">
    <property type="entry name" value="AIG1-TYPE G DOMAIN-CONTAINING PROTEIN"/>
    <property type="match status" value="1"/>
</dbReference>
<keyword evidence="3" id="KW-1185">Reference proteome</keyword>
<accession>A0A0C9XVS0</accession>
<dbReference type="OrthoDB" id="2611327at2759"/>
<dbReference type="Gene3D" id="3.40.50.300">
    <property type="entry name" value="P-loop containing nucleotide triphosphate hydrolases"/>
    <property type="match status" value="1"/>
</dbReference>
<evidence type="ECO:0000313" key="2">
    <source>
        <dbReference type="EMBL" id="KIK01737.1"/>
    </source>
</evidence>
<dbReference type="HOGENOM" id="CLU_020040_1_0_1"/>
<dbReference type="STRING" id="1095629.A0A0C9XVS0"/>
<reference evidence="2 3" key="1">
    <citation type="submission" date="2014-04" db="EMBL/GenBank/DDBJ databases">
        <authorList>
            <consortium name="DOE Joint Genome Institute"/>
            <person name="Kuo A."/>
            <person name="Kohler A."/>
            <person name="Nagy L.G."/>
            <person name="Floudas D."/>
            <person name="Copeland A."/>
            <person name="Barry K.W."/>
            <person name="Cichocki N."/>
            <person name="Veneault-Fourrey C."/>
            <person name="LaButti K."/>
            <person name="Lindquist E.A."/>
            <person name="Lipzen A."/>
            <person name="Lundell T."/>
            <person name="Morin E."/>
            <person name="Murat C."/>
            <person name="Sun H."/>
            <person name="Tunlid A."/>
            <person name="Henrissat B."/>
            <person name="Grigoriev I.V."/>
            <person name="Hibbett D.S."/>
            <person name="Martin F."/>
            <person name="Nordberg H.P."/>
            <person name="Cantor M.N."/>
            <person name="Hua S.X."/>
        </authorList>
    </citation>
    <scope>NUCLEOTIDE SEQUENCE [LARGE SCALE GENOMIC DNA]</scope>
    <source>
        <strain evidence="2 3">LaAM-08-1</strain>
    </source>
</reference>
<protein>
    <recommendedName>
        <fullName evidence="4">AIG1-type G domain-containing protein</fullName>
    </recommendedName>
</protein>
<proteinExistence type="predicted"/>
<feature type="coiled-coil region" evidence="1">
    <location>
        <begin position="436"/>
        <end position="463"/>
    </location>
</feature>
<keyword evidence="1" id="KW-0175">Coiled coil</keyword>
<evidence type="ECO:0000313" key="3">
    <source>
        <dbReference type="Proteomes" id="UP000054477"/>
    </source>
</evidence>
<dbReference type="AlphaFoldDB" id="A0A0C9XVS0"/>
<evidence type="ECO:0008006" key="4">
    <source>
        <dbReference type="Google" id="ProtNLM"/>
    </source>
</evidence>
<dbReference type="PANTHER" id="PTHR32046">
    <property type="entry name" value="G DOMAIN-CONTAINING PROTEIN"/>
    <property type="match status" value="1"/>
</dbReference>
<organism evidence="2 3">
    <name type="scientific">Laccaria amethystina LaAM-08-1</name>
    <dbReference type="NCBI Taxonomy" id="1095629"/>
    <lineage>
        <taxon>Eukaryota</taxon>
        <taxon>Fungi</taxon>
        <taxon>Dikarya</taxon>
        <taxon>Basidiomycota</taxon>
        <taxon>Agaricomycotina</taxon>
        <taxon>Agaricomycetes</taxon>
        <taxon>Agaricomycetidae</taxon>
        <taxon>Agaricales</taxon>
        <taxon>Agaricineae</taxon>
        <taxon>Hydnangiaceae</taxon>
        <taxon>Laccaria</taxon>
    </lineage>
</organism>
<dbReference type="Proteomes" id="UP000054477">
    <property type="component" value="Unassembled WGS sequence"/>
</dbReference>
<reference evidence="3" key="2">
    <citation type="submission" date="2015-01" db="EMBL/GenBank/DDBJ databases">
        <title>Evolutionary Origins and Diversification of the Mycorrhizal Mutualists.</title>
        <authorList>
            <consortium name="DOE Joint Genome Institute"/>
            <consortium name="Mycorrhizal Genomics Consortium"/>
            <person name="Kohler A."/>
            <person name="Kuo A."/>
            <person name="Nagy L.G."/>
            <person name="Floudas D."/>
            <person name="Copeland A."/>
            <person name="Barry K.W."/>
            <person name="Cichocki N."/>
            <person name="Veneault-Fourrey C."/>
            <person name="LaButti K."/>
            <person name="Lindquist E.A."/>
            <person name="Lipzen A."/>
            <person name="Lundell T."/>
            <person name="Morin E."/>
            <person name="Murat C."/>
            <person name="Riley R."/>
            <person name="Ohm R."/>
            <person name="Sun H."/>
            <person name="Tunlid A."/>
            <person name="Henrissat B."/>
            <person name="Grigoriev I.V."/>
            <person name="Hibbett D.S."/>
            <person name="Martin F."/>
        </authorList>
    </citation>
    <scope>NUCLEOTIDE SEQUENCE [LARGE SCALE GENOMIC DNA]</scope>
    <source>
        <strain evidence="3">LaAM-08-1</strain>
    </source>
</reference>
<sequence>MTGNKKSLSIMLARPAARPLNTIEPYDIKNETGGTGSQSQTNSAKVYRFQSTNGIQITVLDTLGLADTRGFQKDKEHKDSIAAAIRDNIPEVTAVIILANGTNPRLGVATDYAITTLTSIFPRGLANNICLLFTNVSSPLSWNFKVDTLPVELQNSRRFLLDNPIAMRKNFLAVDKEEQRDILEDLERGHLTALAMLVKMFNWLDTLEPKAIEEITSLYDQSMKIERNITETLARMTQLADKRKNLQVLISQTDGIQTSRLPQTSAASSSGNFGFRKTNLSTVPFAQYYSNCHVPCGFGFTLDPAELGRCDAFLGKQHYQTDCVKCEHPITQHHHYNSIWYKQEELVEFLDEAAKKRHEEATRLLKEKTVSILDVQKTVEGITIEMGESTILIGELAEQYAQLSLSGSFSGQVKKSVKLLETHLEAIRNKSDPETIKQIEASLKQLKAKLEVLERAAVANKKKISMPTLDDPGQKIDIIKDFLSL</sequence>
<evidence type="ECO:0000256" key="1">
    <source>
        <dbReference type="SAM" id="Coils"/>
    </source>
</evidence>
<dbReference type="EMBL" id="KN838602">
    <property type="protein sequence ID" value="KIK01737.1"/>
    <property type="molecule type" value="Genomic_DNA"/>
</dbReference>
<dbReference type="InterPro" id="IPR027417">
    <property type="entry name" value="P-loop_NTPase"/>
</dbReference>
<gene>
    <name evidence="2" type="ORF">K443DRAFT_6659</name>
</gene>
<name>A0A0C9XVS0_9AGAR</name>